<evidence type="ECO:0000256" key="1">
    <source>
        <dbReference type="SAM" id="MobiDB-lite"/>
    </source>
</evidence>
<dbReference type="EMBL" id="CP002959">
    <property type="protein sequence ID" value="AFM14723.1"/>
    <property type="molecule type" value="Genomic_DNA"/>
</dbReference>
<evidence type="ECO:0008006" key="4">
    <source>
        <dbReference type="Google" id="ProtNLM"/>
    </source>
</evidence>
<gene>
    <name evidence="2" type="ordered locus">Turpa_4090</name>
</gene>
<evidence type="ECO:0000313" key="2">
    <source>
        <dbReference type="EMBL" id="AFM14723.1"/>
    </source>
</evidence>
<proteinExistence type="predicted"/>
<evidence type="ECO:0000313" key="3">
    <source>
        <dbReference type="Proteomes" id="UP000006048"/>
    </source>
</evidence>
<reference evidence="2 3" key="1">
    <citation type="submission" date="2012-06" db="EMBL/GenBank/DDBJ databases">
        <title>The complete chromosome of genome of Turneriella parva DSM 21527.</title>
        <authorList>
            <consortium name="US DOE Joint Genome Institute (JGI-PGF)"/>
            <person name="Lucas S."/>
            <person name="Han J."/>
            <person name="Lapidus A."/>
            <person name="Bruce D."/>
            <person name="Goodwin L."/>
            <person name="Pitluck S."/>
            <person name="Peters L."/>
            <person name="Kyrpides N."/>
            <person name="Mavromatis K."/>
            <person name="Ivanova N."/>
            <person name="Mikhailova N."/>
            <person name="Chertkov O."/>
            <person name="Detter J.C."/>
            <person name="Tapia R."/>
            <person name="Han C."/>
            <person name="Land M."/>
            <person name="Hauser L."/>
            <person name="Markowitz V."/>
            <person name="Cheng J.-F."/>
            <person name="Hugenholtz P."/>
            <person name="Woyke T."/>
            <person name="Wu D."/>
            <person name="Gronow S."/>
            <person name="Wellnitz S."/>
            <person name="Brambilla E."/>
            <person name="Klenk H.-P."/>
            <person name="Eisen J.A."/>
        </authorList>
    </citation>
    <scope>NUCLEOTIDE SEQUENCE [LARGE SCALE GENOMIC DNA]</scope>
    <source>
        <strain evidence="3">ATCC BAA-1111 / DSM 21527 / NCTC 11395 / H</strain>
    </source>
</reference>
<dbReference type="KEGG" id="tpx:Turpa_4090"/>
<feature type="compositionally biased region" description="Low complexity" evidence="1">
    <location>
        <begin position="27"/>
        <end position="38"/>
    </location>
</feature>
<dbReference type="STRING" id="869212.Turpa_4090"/>
<dbReference type="Proteomes" id="UP000006048">
    <property type="component" value="Chromosome"/>
</dbReference>
<accession>I4BBR6</accession>
<keyword evidence="3" id="KW-1185">Reference proteome</keyword>
<feature type="compositionally biased region" description="Basic and acidic residues" evidence="1">
    <location>
        <begin position="52"/>
        <end position="61"/>
    </location>
</feature>
<sequence>MNIRSACIIAAALLTSMCGKSGGTDGSSGTATASAPASQVPAENYHTSENPGKWKEREPEHRIQVSESRVFTEGKKKIRELSVFVSLQGDPQHYLEAGVIMDSALQKEFAKVTFKPGTPQYVFKLQLPADEPNAAYVIVKCNQHDMWLKRVEPLPRDKP</sequence>
<dbReference type="OrthoDB" id="9814936at2"/>
<dbReference type="GO" id="GO:0005506">
    <property type="term" value="F:iron ion binding"/>
    <property type="evidence" value="ECO:0007669"/>
    <property type="project" value="InterPro"/>
</dbReference>
<protein>
    <recommendedName>
        <fullName evidence="4">Desulfoferrodoxin ferrous iron-binding domain-containing protein</fullName>
    </recommendedName>
</protein>
<dbReference type="Gene3D" id="2.60.40.730">
    <property type="entry name" value="SOR catalytic domain"/>
    <property type="match status" value="1"/>
</dbReference>
<organism evidence="2 3">
    <name type="scientific">Turneriella parva (strain ATCC BAA-1111 / DSM 21527 / NCTC 11395 / H)</name>
    <name type="common">Leptospira parva</name>
    <dbReference type="NCBI Taxonomy" id="869212"/>
    <lineage>
        <taxon>Bacteria</taxon>
        <taxon>Pseudomonadati</taxon>
        <taxon>Spirochaetota</taxon>
        <taxon>Spirochaetia</taxon>
        <taxon>Leptospirales</taxon>
        <taxon>Leptospiraceae</taxon>
        <taxon>Turneriella</taxon>
    </lineage>
</organism>
<name>I4BBR6_TURPD</name>
<dbReference type="RefSeq" id="WP_014805198.1">
    <property type="nucleotide sequence ID" value="NC_018020.1"/>
</dbReference>
<dbReference type="GO" id="GO:0016491">
    <property type="term" value="F:oxidoreductase activity"/>
    <property type="evidence" value="ECO:0007669"/>
    <property type="project" value="InterPro"/>
</dbReference>
<feature type="region of interest" description="Disordered" evidence="1">
    <location>
        <begin position="21"/>
        <end position="61"/>
    </location>
</feature>
<dbReference type="AlphaFoldDB" id="I4BBR6"/>
<dbReference type="InterPro" id="IPR036073">
    <property type="entry name" value="Desulfoferrodoxin_Fe-bd_dom_sf"/>
</dbReference>
<dbReference type="HOGENOM" id="CLU_1884885_0_0_12"/>